<dbReference type="SUPFAM" id="SSF88659">
    <property type="entry name" value="Sigma3 and sigma4 domains of RNA polymerase sigma factors"/>
    <property type="match status" value="1"/>
</dbReference>
<evidence type="ECO:0000256" key="2">
    <source>
        <dbReference type="ARBA" id="ARBA00023015"/>
    </source>
</evidence>
<comment type="similarity">
    <text evidence="1">Belongs to the sigma-70 factor family. ECF subfamily.</text>
</comment>
<keyword evidence="8" id="KW-1185">Reference proteome</keyword>
<dbReference type="Gene3D" id="1.10.1740.10">
    <property type="match status" value="1"/>
</dbReference>
<reference evidence="7 8" key="1">
    <citation type="journal article" date="2020" name="Insects">
        <title>Bacteria Belonging to Pseudomonas typographi sp. nov. from the Bark Beetle Ips typographus Have Genomic Potential to Aid in the Host Ecology.</title>
        <authorList>
            <person name="Peral-Aranega E."/>
            <person name="Saati-Santamaria Z."/>
            <person name="Kolarik M."/>
            <person name="Rivas R."/>
            <person name="Garcia-Fraile P."/>
        </authorList>
    </citation>
    <scope>NUCLEOTIDE SEQUENCE [LARGE SCALE GENOMIC DNA]</scope>
    <source>
        <strain evidence="7 8">CA3A</strain>
    </source>
</reference>
<dbReference type="InterPro" id="IPR013324">
    <property type="entry name" value="RNA_pol_sigma_r3/r4-like"/>
</dbReference>
<evidence type="ECO:0000313" key="8">
    <source>
        <dbReference type="Proteomes" id="UP000805841"/>
    </source>
</evidence>
<dbReference type="InterPro" id="IPR039425">
    <property type="entry name" value="RNA_pol_sigma-70-like"/>
</dbReference>
<dbReference type="InterPro" id="IPR013249">
    <property type="entry name" value="RNA_pol_sigma70_r4_t2"/>
</dbReference>
<evidence type="ECO:0000256" key="3">
    <source>
        <dbReference type="ARBA" id="ARBA00023082"/>
    </source>
</evidence>
<dbReference type="EMBL" id="JAAOCA010000018">
    <property type="protein sequence ID" value="MBD1600089.1"/>
    <property type="molecule type" value="Genomic_DNA"/>
</dbReference>
<dbReference type="NCBIfam" id="TIGR02937">
    <property type="entry name" value="sigma70-ECF"/>
    <property type="match status" value="1"/>
</dbReference>
<organism evidence="7 8">
    <name type="scientific">Pseudomonas typographi</name>
    <dbReference type="NCBI Taxonomy" id="2715964"/>
    <lineage>
        <taxon>Bacteria</taxon>
        <taxon>Pseudomonadati</taxon>
        <taxon>Pseudomonadota</taxon>
        <taxon>Gammaproteobacteria</taxon>
        <taxon>Pseudomonadales</taxon>
        <taxon>Pseudomonadaceae</taxon>
        <taxon>Pseudomonas</taxon>
    </lineage>
</organism>
<keyword evidence="3" id="KW-0731">Sigma factor</keyword>
<dbReference type="Pfam" id="PF08281">
    <property type="entry name" value="Sigma70_r4_2"/>
    <property type="match status" value="1"/>
</dbReference>
<keyword evidence="4" id="KW-0804">Transcription</keyword>
<feature type="domain" description="RNA polymerase sigma factor 70 region 4 type 2" evidence="6">
    <location>
        <begin position="109"/>
        <end position="161"/>
    </location>
</feature>
<name>A0ABR7Z3W2_9PSED</name>
<feature type="domain" description="RNA polymerase sigma-70 region 2" evidence="5">
    <location>
        <begin position="13"/>
        <end position="77"/>
    </location>
</feature>
<comment type="caution">
    <text evidence="7">The sequence shown here is derived from an EMBL/GenBank/DDBJ whole genome shotgun (WGS) entry which is preliminary data.</text>
</comment>
<dbReference type="Pfam" id="PF04542">
    <property type="entry name" value="Sigma70_r2"/>
    <property type="match status" value="1"/>
</dbReference>
<evidence type="ECO:0000259" key="5">
    <source>
        <dbReference type="Pfam" id="PF04542"/>
    </source>
</evidence>
<protein>
    <submittedName>
        <fullName evidence="7">Sigma-70 family RNA polymerase sigma factor</fullName>
    </submittedName>
</protein>
<dbReference type="SUPFAM" id="SSF88946">
    <property type="entry name" value="Sigma2 domain of RNA polymerase sigma factors"/>
    <property type="match status" value="1"/>
</dbReference>
<dbReference type="InterPro" id="IPR013325">
    <property type="entry name" value="RNA_pol_sigma_r2"/>
</dbReference>
<dbReference type="InterPro" id="IPR014284">
    <property type="entry name" value="RNA_pol_sigma-70_dom"/>
</dbReference>
<evidence type="ECO:0000256" key="4">
    <source>
        <dbReference type="ARBA" id="ARBA00023163"/>
    </source>
</evidence>
<keyword evidence="2" id="KW-0805">Transcription regulation</keyword>
<gene>
    <name evidence="7" type="ORF">HAQ05_15445</name>
</gene>
<dbReference type="Gene3D" id="1.10.10.10">
    <property type="entry name" value="Winged helix-like DNA-binding domain superfamily/Winged helix DNA-binding domain"/>
    <property type="match status" value="1"/>
</dbReference>
<evidence type="ECO:0000259" key="6">
    <source>
        <dbReference type="Pfam" id="PF08281"/>
    </source>
</evidence>
<evidence type="ECO:0000256" key="1">
    <source>
        <dbReference type="ARBA" id="ARBA00010641"/>
    </source>
</evidence>
<dbReference type="RefSeq" id="WP_190422116.1">
    <property type="nucleotide sequence ID" value="NZ_JAAOCA010000018.1"/>
</dbReference>
<accession>A0ABR7Z3W2</accession>
<dbReference type="InterPro" id="IPR036388">
    <property type="entry name" value="WH-like_DNA-bd_sf"/>
</dbReference>
<proteinExistence type="inferred from homology"/>
<dbReference type="PANTHER" id="PTHR43133">
    <property type="entry name" value="RNA POLYMERASE ECF-TYPE SIGMA FACTO"/>
    <property type="match status" value="1"/>
</dbReference>
<dbReference type="Proteomes" id="UP000805841">
    <property type="component" value="Unassembled WGS sequence"/>
</dbReference>
<dbReference type="PANTHER" id="PTHR43133:SF63">
    <property type="entry name" value="RNA POLYMERASE SIGMA FACTOR FECI-RELATED"/>
    <property type="match status" value="1"/>
</dbReference>
<dbReference type="InterPro" id="IPR007627">
    <property type="entry name" value="RNA_pol_sigma70_r2"/>
</dbReference>
<evidence type="ECO:0000313" key="7">
    <source>
        <dbReference type="EMBL" id="MBD1600089.1"/>
    </source>
</evidence>
<sequence>MSRHPHYSFMAALFAQHYPWLRARVTRVMGCSFSGEDIAAETFVRVLGLRDPQAIREPRALLTTIAKRLMLDNWRRGDLEKAYLETLKATPENTWPSPEEQAVLTEALLALDRLLDGLPGVGKAVFVQSCLGGLTYEQIGRELGISKSRVQQHMEQAIARCMTVMAP</sequence>